<dbReference type="InterPro" id="IPR029494">
    <property type="entry name" value="DarT"/>
</dbReference>
<evidence type="ECO:0000259" key="7">
    <source>
        <dbReference type="PROSITE" id="PS52018"/>
    </source>
</evidence>
<dbReference type="STRING" id="1036779.SAMN04515666_104333"/>
<reference evidence="9" key="1">
    <citation type="submission" date="2016-10" db="EMBL/GenBank/DDBJ databases">
        <authorList>
            <person name="Varghese N."/>
            <person name="Submissions S."/>
        </authorList>
    </citation>
    <scope>NUCLEOTIDE SEQUENCE [LARGE SCALE GENOMIC DNA]</scope>
    <source>
        <strain evidence="9">LMG 26383,CCUG 61248,R- 45681</strain>
    </source>
</reference>
<evidence type="ECO:0000313" key="8">
    <source>
        <dbReference type="EMBL" id="SEL57710.1"/>
    </source>
</evidence>
<organism evidence="8 9">
    <name type="scientific">Bosea lupini</name>
    <dbReference type="NCBI Taxonomy" id="1036779"/>
    <lineage>
        <taxon>Bacteria</taxon>
        <taxon>Pseudomonadati</taxon>
        <taxon>Pseudomonadota</taxon>
        <taxon>Alphaproteobacteria</taxon>
        <taxon>Hyphomicrobiales</taxon>
        <taxon>Boseaceae</taxon>
        <taxon>Bosea</taxon>
    </lineage>
</organism>
<protein>
    <recommendedName>
        <fullName evidence="7">DarT domain-containing protein</fullName>
    </recommendedName>
</protein>
<evidence type="ECO:0000256" key="6">
    <source>
        <dbReference type="PROSITE-ProRule" id="PRU01362"/>
    </source>
</evidence>
<keyword evidence="3" id="KW-0808">Transferase</keyword>
<dbReference type="AlphaFoldDB" id="A0A1H7RBM0"/>
<gene>
    <name evidence="8" type="ORF">SAMN04515666_104333</name>
</gene>
<dbReference type="GO" id="GO:0016757">
    <property type="term" value="F:glycosyltransferase activity"/>
    <property type="evidence" value="ECO:0007669"/>
    <property type="project" value="UniProtKB-KW"/>
</dbReference>
<evidence type="ECO:0000256" key="4">
    <source>
        <dbReference type="ARBA" id="ARBA00022695"/>
    </source>
</evidence>
<dbReference type="OrthoDB" id="9813972at2"/>
<keyword evidence="5 6" id="KW-0238">DNA-binding</keyword>
<keyword evidence="9" id="KW-1185">Reference proteome</keyword>
<dbReference type="GO" id="GO:0003677">
    <property type="term" value="F:DNA binding"/>
    <property type="evidence" value="ECO:0007669"/>
    <property type="project" value="UniProtKB-UniRule"/>
</dbReference>
<comment type="caution">
    <text evidence="6">Lacks conserved residue(s) required for the propagation of feature annotation.</text>
</comment>
<evidence type="ECO:0000256" key="5">
    <source>
        <dbReference type="ARBA" id="ARBA00023125"/>
    </source>
</evidence>
<dbReference type="Pfam" id="PF14487">
    <property type="entry name" value="DarT"/>
    <property type="match status" value="1"/>
</dbReference>
<dbReference type="RefSeq" id="WP_091835367.1">
    <property type="nucleotide sequence ID" value="NZ_FOAN01000004.1"/>
</dbReference>
<sequence length="323" mass="37297">MSISLERANRHVTEQCARLSFSKERKDWPRYLYHATHVDNAIRIVSDGFLSCRNRVANFHDVANQGALANYEGSHDYARLYFRPKNGFHLKTEGIKHLADNNRADSHMSIPVMFLFDFSRVISRCDAVFSSGNVQRSQEFMNGDAAFDQLEFNYIYHDSATDIYNRDHIHNCRMAEVAVIGRIDLDALVGLAFRTKWDMETFRYKLAQGQIPCPHRLIVEQLRSSLFLHWGMYLNDISSSATELKLGFNLPRNASPDGSYLIDIIQNCRNGVIRRYNNRYMLRDTIVNFINFNDDSDAVWEIKIEDVLAFQGNLSNQKSSVFG</sequence>
<accession>A0A1H7RBM0</accession>
<dbReference type="EMBL" id="FOAN01000004">
    <property type="protein sequence ID" value="SEL57710.1"/>
    <property type="molecule type" value="Genomic_DNA"/>
</dbReference>
<dbReference type="GO" id="GO:0016779">
    <property type="term" value="F:nucleotidyltransferase activity"/>
    <property type="evidence" value="ECO:0007669"/>
    <property type="project" value="UniProtKB-KW"/>
</dbReference>
<keyword evidence="4" id="KW-0548">Nucleotidyltransferase</keyword>
<keyword evidence="2" id="KW-0328">Glycosyltransferase</keyword>
<dbReference type="Proteomes" id="UP000199664">
    <property type="component" value="Unassembled WGS sequence"/>
</dbReference>
<evidence type="ECO:0000256" key="2">
    <source>
        <dbReference type="ARBA" id="ARBA00022676"/>
    </source>
</evidence>
<evidence type="ECO:0000313" key="9">
    <source>
        <dbReference type="Proteomes" id="UP000199664"/>
    </source>
</evidence>
<proteinExistence type="inferred from homology"/>
<feature type="domain" description="DarT" evidence="7">
    <location>
        <begin position="30"/>
        <end position="227"/>
    </location>
</feature>
<dbReference type="PROSITE" id="PS52018">
    <property type="entry name" value="DART"/>
    <property type="match status" value="1"/>
</dbReference>
<evidence type="ECO:0000256" key="3">
    <source>
        <dbReference type="ARBA" id="ARBA00022679"/>
    </source>
</evidence>
<evidence type="ECO:0000256" key="1">
    <source>
        <dbReference type="ARBA" id="ARBA00022649"/>
    </source>
</evidence>
<keyword evidence="1 6" id="KW-1277">Toxin-antitoxin system</keyword>
<name>A0A1H7RBM0_9HYPH</name>
<comment type="similarity">
    <text evidence="6">Belongs to the DarT ADP-ribosyltransferase family.</text>
</comment>